<proteinExistence type="predicted"/>
<sequence length="174" mass="19966">MMNLKRQLHTLLAGLISLLLSACSGDNSDLMKYINEIKARPAKKIEPIPQFAPLPIFKFPENDNRRSPFKPVEVKKNTDQYAPDQKRMKQPLEAFPLDALKFVGILEQDGMIWALIRQPSGQISRVRVGDYMGQNYGRIILIKRELIKLEETTKNTGEWEKQITTINLDTGKQE</sequence>
<evidence type="ECO:0000313" key="3">
    <source>
        <dbReference type="Proteomes" id="UP000054600"/>
    </source>
</evidence>
<organism evidence="2 3">
    <name type="scientific">Legionella shakespearei DSM 23087</name>
    <dbReference type="NCBI Taxonomy" id="1122169"/>
    <lineage>
        <taxon>Bacteria</taxon>
        <taxon>Pseudomonadati</taxon>
        <taxon>Pseudomonadota</taxon>
        <taxon>Gammaproteobacteria</taxon>
        <taxon>Legionellales</taxon>
        <taxon>Legionellaceae</taxon>
        <taxon>Legionella</taxon>
    </lineage>
</organism>
<dbReference type="PIRSF" id="PIRSF016481">
    <property type="entry name" value="Pilus_assembly_PilP"/>
    <property type="match status" value="1"/>
</dbReference>
<dbReference type="InterPro" id="IPR007446">
    <property type="entry name" value="PilP"/>
</dbReference>
<dbReference type="EMBL" id="LNYW01000059">
    <property type="protein sequence ID" value="KTD57933.1"/>
    <property type="molecule type" value="Genomic_DNA"/>
</dbReference>
<evidence type="ECO:0000313" key="2">
    <source>
        <dbReference type="EMBL" id="KTD57933.1"/>
    </source>
</evidence>
<dbReference type="STRING" id="1122169.Lsha_2211"/>
<dbReference type="AlphaFoldDB" id="A0A0W0YM26"/>
<reference evidence="2 3" key="1">
    <citation type="submission" date="2015-11" db="EMBL/GenBank/DDBJ databases">
        <title>Genomic analysis of 38 Legionella species identifies large and diverse effector repertoires.</title>
        <authorList>
            <person name="Burstein D."/>
            <person name="Amaro F."/>
            <person name="Zusman T."/>
            <person name="Lifshitz Z."/>
            <person name="Cohen O."/>
            <person name="Gilbert J.A."/>
            <person name="Pupko T."/>
            <person name="Shuman H.A."/>
            <person name="Segal G."/>
        </authorList>
    </citation>
    <scope>NUCLEOTIDE SEQUENCE [LARGE SCALE GENOMIC DNA]</scope>
    <source>
        <strain evidence="2 3">ATCC 49655</strain>
    </source>
</reference>
<evidence type="ECO:0000256" key="1">
    <source>
        <dbReference type="SAM" id="SignalP"/>
    </source>
</evidence>
<dbReference type="OrthoDB" id="5296580at2"/>
<gene>
    <name evidence="2" type="ORF">Lsha_2211</name>
</gene>
<accession>A0A0W0YM26</accession>
<dbReference type="Pfam" id="PF04351">
    <property type="entry name" value="PilP"/>
    <property type="match status" value="1"/>
</dbReference>
<keyword evidence="1" id="KW-0732">Signal</keyword>
<dbReference type="Proteomes" id="UP000054600">
    <property type="component" value="Unassembled WGS sequence"/>
</dbReference>
<dbReference type="PROSITE" id="PS51257">
    <property type="entry name" value="PROKAR_LIPOPROTEIN"/>
    <property type="match status" value="1"/>
</dbReference>
<dbReference type="PATRIC" id="fig|1122169.6.peg.2537"/>
<dbReference type="Gene3D" id="2.30.30.830">
    <property type="match status" value="1"/>
</dbReference>
<feature type="chain" id="PRO_5006917773" evidence="1">
    <location>
        <begin position="23"/>
        <end position="174"/>
    </location>
</feature>
<dbReference type="RefSeq" id="WP_018576161.1">
    <property type="nucleotide sequence ID" value="NZ_KB892383.1"/>
</dbReference>
<dbReference type="eggNOG" id="COG3168">
    <property type="taxonomic scope" value="Bacteria"/>
</dbReference>
<protein>
    <submittedName>
        <fullName evidence="2">Type IV pilus biogenesis protein PilP</fullName>
    </submittedName>
</protein>
<feature type="signal peptide" evidence="1">
    <location>
        <begin position="1"/>
        <end position="22"/>
    </location>
</feature>
<name>A0A0W0YM26_9GAMM</name>
<keyword evidence="3" id="KW-1185">Reference proteome</keyword>
<comment type="caution">
    <text evidence="2">The sequence shown here is derived from an EMBL/GenBank/DDBJ whole genome shotgun (WGS) entry which is preliminary data.</text>
</comment>